<dbReference type="GO" id="GO:1903785">
    <property type="term" value="P:L-valine transmembrane transport"/>
    <property type="evidence" value="ECO:0007669"/>
    <property type="project" value="TreeGrafter"/>
</dbReference>
<keyword evidence="12" id="KW-1185">Reference proteome</keyword>
<evidence type="ECO:0000256" key="2">
    <source>
        <dbReference type="ARBA" id="ARBA00010735"/>
    </source>
</evidence>
<keyword evidence="7 8" id="KW-0472">Membrane</keyword>
<evidence type="ECO:0000313" key="10">
    <source>
        <dbReference type="EMBL" id="PNI05502.1"/>
    </source>
</evidence>
<name>A0A2J8G0U1_VIBDI</name>
<evidence type="ECO:0000256" key="7">
    <source>
        <dbReference type="ARBA" id="ARBA00023136"/>
    </source>
</evidence>
<comment type="caution">
    <text evidence="10">The sequence shown here is derived from an EMBL/GenBank/DDBJ whole genome shotgun (WGS) entry which is preliminary data.</text>
</comment>
<evidence type="ECO:0000256" key="8">
    <source>
        <dbReference type="SAM" id="Phobius"/>
    </source>
</evidence>
<dbReference type="InterPro" id="IPR011606">
    <property type="entry name" value="Brnchd-chn_aa_trnsp_permease"/>
</dbReference>
<dbReference type="EMBL" id="POSM01000004">
    <property type="protein sequence ID" value="PNI02502.1"/>
    <property type="molecule type" value="Genomic_DNA"/>
</dbReference>
<evidence type="ECO:0000256" key="5">
    <source>
        <dbReference type="ARBA" id="ARBA00022692"/>
    </source>
</evidence>
<organism evidence="10 11">
    <name type="scientific">Vibrio diazotrophicus</name>
    <dbReference type="NCBI Taxonomy" id="685"/>
    <lineage>
        <taxon>Bacteria</taxon>
        <taxon>Pseudomonadati</taxon>
        <taxon>Pseudomonadota</taxon>
        <taxon>Gammaproteobacteria</taxon>
        <taxon>Vibrionales</taxon>
        <taxon>Vibrionaceae</taxon>
        <taxon>Vibrio</taxon>
    </lineage>
</organism>
<keyword evidence="3" id="KW-0813">Transport</keyword>
<feature type="transmembrane region" description="Helical" evidence="8">
    <location>
        <begin position="196"/>
        <end position="213"/>
    </location>
</feature>
<dbReference type="EMBL" id="POSK01000004">
    <property type="protein sequence ID" value="PNI05502.1"/>
    <property type="molecule type" value="Genomic_DNA"/>
</dbReference>
<protein>
    <submittedName>
        <fullName evidence="10">Branched-chain amino acid ABC transporter permease</fullName>
    </submittedName>
</protein>
<dbReference type="PANTHER" id="PTHR34979">
    <property type="entry name" value="INNER MEMBRANE PROTEIN YGAZ"/>
    <property type="match status" value="1"/>
</dbReference>
<dbReference type="RefSeq" id="WP_042481681.1">
    <property type="nucleotide sequence ID" value="NZ_CBCRWT010000005.1"/>
</dbReference>
<keyword evidence="6 8" id="KW-1133">Transmembrane helix</keyword>
<dbReference type="Proteomes" id="UP000236547">
    <property type="component" value="Unassembled WGS sequence"/>
</dbReference>
<dbReference type="AlphaFoldDB" id="A0A2J8G0U1"/>
<evidence type="ECO:0000313" key="12">
    <source>
        <dbReference type="Proteomes" id="UP000236547"/>
    </source>
</evidence>
<evidence type="ECO:0000256" key="3">
    <source>
        <dbReference type="ARBA" id="ARBA00022448"/>
    </source>
</evidence>
<accession>A0A2J8G0U1</accession>
<comment type="subcellular location">
    <subcellularLocation>
        <location evidence="1">Cell membrane</location>
        <topology evidence="1">Multi-pass membrane protein</topology>
    </subcellularLocation>
</comment>
<dbReference type="Pfam" id="PF03591">
    <property type="entry name" value="AzlC"/>
    <property type="match status" value="1"/>
</dbReference>
<keyword evidence="4" id="KW-1003">Cell membrane</keyword>
<sequence length="240" mass="26078">MSEIDLNDLRFSAHHFYSGVRKFLPISLFVAIFGAAFGLAASQTGLDDLSTVLMSAAVFAGASQFGSLNLWGTEVPILPLVVTVFAINARHLLMGASLYPWLKHLNPLKRYGVMMVASDANWAMSLQAFNRREYGKALGILLGGGLTMWVFWIAGTWLGLYFGSSISDPKAFGLDMVMSCFLLTMVLEGKKDQRTLIIWGGAAVASVLAYLYLPENSHVFAGALVGGLLGIILKEESHEH</sequence>
<evidence type="ECO:0000313" key="11">
    <source>
        <dbReference type="Proteomes" id="UP000236449"/>
    </source>
</evidence>
<reference evidence="11 12" key="1">
    <citation type="submission" date="2018-01" db="EMBL/GenBank/DDBJ databases">
        <title>Draft genome sequences of six Vibrio diazotrophicus strains isolated from deep-sea sediments of the Baltic Sea.</title>
        <authorList>
            <person name="Castillo D."/>
            <person name="Vandieken V."/>
            <person name="Chiang O."/>
            <person name="Middelboe M."/>
        </authorList>
    </citation>
    <scope>NUCLEOTIDE SEQUENCE [LARGE SCALE GENOMIC DNA]</scope>
    <source>
        <strain evidence="10 11">60.27F</strain>
        <strain evidence="9 12">65.10M</strain>
    </source>
</reference>
<feature type="transmembrane region" description="Helical" evidence="8">
    <location>
        <begin position="171"/>
        <end position="189"/>
    </location>
</feature>
<dbReference type="GO" id="GO:0005886">
    <property type="term" value="C:plasma membrane"/>
    <property type="evidence" value="ECO:0007669"/>
    <property type="project" value="UniProtKB-SubCell"/>
</dbReference>
<dbReference type="Proteomes" id="UP000236449">
    <property type="component" value="Unassembled WGS sequence"/>
</dbReference>
<dbReference type="PANTHER" id="PTHR34979:SF1">
    <property type="entry name" value="INNER MEMBRANE PROTEIN YGAZ"/>
    <property type="match status" value="1"/>
</dbReference>
<evidence type="ECO:0000313" key="9">
    <source>
        <dbReference type="EMBL" id="PNI02502.1"/>
    </source>
</evidence>
<gene>
    <name evidence="10" type="ORF">C1N32_08985</name>
    <name evidence="9" type="ORF">C1O25_04985</name>
</gene>
<evidence type="ECO:0000256" key="1">
    <source>
        <dbReference type="ARBA" id="ARBA00004651"/>
    </source>
</evidence>
<feature type="transmembrane region" description="Helical" evidence="8">
    <location>
        <begin position="137"/>
        <end position="159"/>
    </location>
</feature>
<proteinExistence type="inferred from homology"/>
<dbReference type="OrthoDB" id="9803444at2"/>
<evidence type="ECO:0000256" key="6">
    <source>
        <dbReference type="ARBA" id="ARBA00022989"/>
    </source>
</evidence>
<keyword evidence="5 8" id="KW-0812">Transmembrane</keyword>
<feature type="transmembrane region" description="Helical" evidence="8">
    <location>
        <begin position="20"/>
        <end position="40"/>
    </location>
</feature>
<dbReference type="GeneID" id="94025145"/>
<evidence type="ECO:0000256" key="4">
    <source>
        <dbReference type="ARBA" id="ARBA00022475"/>
    </source>
</evidence>
<comment type="similarity">
    <text evidence="2">Belongs to the AzlC family.</text>
</comment>